<dbReference type="Proteomes" id="UP000645555">
    <property type="component" value="Unassembled WGS sequence"/>
</dbReference>
<dbReference type="RefSeq" id="WP_190037122.1">
    <property type="nucleotide sequence ID" value="NZ_BMWD01000014.1"/>
</dbReference>
<evidence type="ECO:0000313" key="1">
    <source>
        <dbReference type="EMBL" id="GGX70295.1"/>
    </source>
</evidence>
<reference evidence="1" key="2">
    <citation type="submission" date="2020-09" db="EMBL/GenBank/DDBJ databases">
        <authorList>
            <person name="Sun Q."/>
            <person name="Ohkuma M."/>
        </authorList>
    </citation>
    <scope>NUCLEOTIDE SEQUENCE</scope>
    <source>
        <strain evidence="1">JCM 4956</strain>
    </source>
</reference>
<dbReference type="Gene3D" id="2.160.20.80">
    <property type="entry name" value="E3 ubiquitin-protein ligase SopA"/>
    <property type="match status" value="1"/>
</dbReference>
<organism evidence="1 2">
    <name type="scientific">Streptomyces fructofermentans</name>
    <dbReference type="NCBI Taxonomy" id="152141"/>
    <lineage>
        <taxon>Bacteria</taxon>
        <taxon>Bacillati</taxon>
        <taxon>Actinomycetota</taxon>
        <taxon>Actinomycetes</taxon>
        <taxon>Kitasatosporales</taxon>
        <taxon>Streptomycetaceae</taxon>
        <taxon>Streptomyces</taxon>
    </lineage>
</organism>
<dbReference type="InterPro" id="IPR001646">
    <property type="entry name" value="5peptide_repeat"/>
</dbReference>
<dbReference type="AlphaFoldDB" id="A0A918NIN6"/>
<gene>
    <name evidence="1" type="ORF">GCM10010515_42510</name>
</gene>
<protein>
    <recommendedName>
        <fullName evidence="3">Pentapeptide repeat-containing protein</fullName>
    </recommendedName>
</protein>
<name>A0A918NIN6_9ACTN</name>
<comment type="caution">
    <text evidence="1">The sequence shown here is derived from an EMBL/GenBank/DDBJ whole genome shotgun (WGS) entry which is preliminary data.</text>
</comment>
<dbReference type="EMBL" id="BMWD01000014">
    <property type="protein sequence ID" value="GGX70295.1"/>
    <property type="molecule type" value="Genomic_DNA"/>
</dbReference>
<dbReference type="SUPFAM" id="SSF141571">
    <property type="entry name" value="Pentapeptide repeat-like"/>
    <property type="match status" value="1"/>
</dbReference>
<evidence type="ECO:0000313" key="2">
    <source>
        <dbReference type="Proteomes" id="UP000645555"/>
    </source>
</evidence>
<accession>A0A918NIN6</accession>
<proteinExistence type="predicted"/>
<evidence type="ECO:0008006" key="3">
    <source>
        <dbReference type="Google" id="ProtNLM"/>
    </source>
</evidence>
<sequence length="160" mass="17283">MGAGITLLYTARTYRLTRRGQITDPFTKALERLGSSEIYVRIGGILALKQIVQDAPEQADAARVLGHFIRHRAPKANFGPADEPLPAEPAADVQAALTRTHVDPREPLDLHGLHPAGAQLRQADLTRAHLRGAMLTEAELDGATFTGPTCVGLTCRMQSI</sequence>
<keyword evidence="2" id="KW-1185">Reference proteome</keyword>
<dbReference type="Pfam" id="PF00805">
    <property type="entry name" value="Pentapeptide"/>
    <property type="match status" value="1"/>
</dbReference>
<reference evidence="1" key="1">
    <citation type="journal article" date="2014" name="Int. J. Syst. Evol. Microbiol.">
        <title>Complete genome sequence of Corynebacterium casei LMG S-19264T (=DSM 44701T), isolated from a smear-ripened cheese.</title>
        <authorList>
            <consortium name="US DOE Joint Genome Institute (JGI-PGF)"/>
            <person name="Walter F."/>
            <person name="Albersmeier A."/>
            <person name="Kalinowski J."/>
            <person name="Ruckert C."/>
        </authorList>
    </citation>
    <scope>NUCLEOTIDE SEQUENCE</scope>
    <source>
        <strain evidence="1">JCM 4956</strain>
    </source>
</reference>